<organism evidence="6 7">
    <name type="scientific">Clostridium argentinense CDC 2741</name>
    <dbReference type="NCBI Taxonomy" id="1418104"/>
    <lineage>
        <taxon>Bacteria</taxon>
        <taxon>Bacillati</taxon>
        <taxon>Bacillota</taxon>
        <taxon>Clostridia</taxon>
        <taxon>Eubacteriales</taxon>
        <taxon>Clostridiaceae</taxon>
        <taxon>Clostridium</taxon>
    </lineage>
</organism>
<feature type="domain" description="Ribosome maturation factor RimP N-terminal" evidence="4">
    <location>
        <begin position="14"/>
        <end position="84"/>
    </location>
</feature>
<dbReference type="PANTHER" id="PTHR33867">
    <property type="entry name" value="RIBOSOME MATURATION FACTOR RIMP"/>
    <property type="match status" value="1"/>
</dbReference>
<evidence type="ECO:0000256" key="1">
    <source>
        <dbReference type="ARBA" id="ARBA00022490"/>
    </source>
</evidence>
<dbReference type="EMBL" id="AYSO01000015">
    <property type="protein sequence ID" value="KIE46863.1"/>
    <property type="molecule type" value="Genomic_DNA"/>
</dbReference>
<dbReference type="GO" id="GO:0006412">
    <property type="term" value="P:translation"/>
    <property type="evidence" value="ECO:0007669"/>
    <property type="project" value="TreeGrafter"/>
</dbReference>
<comment type="function">
    <text evidence="3">Required for maturation of 30S ribosomal subunits.</text>
</comment>
<name>A0A0C1U574_9CLOT</name>
<dbReference type="InterPro" id="IPR028998">
    <property type="entry name" value="RimP_C"/>
</dbReference>
<comment type="similarity">
    <text evidence="3">Belongs to the RimP family.</text>
</comment>
<dbReference type="Gene3D" id="3.30.300.70">
    <property type="entry name" value="RimP-like superfamily, N-terminal"/>
    <property type="match status" value="1"/>
</dbReference>
<protein>
    <recommendedName>
        <fullName evidence="3">Ribosome maturation factor RimP</fullName>
    </recommendedName>
</protein>
<proteinExistence type="inferred from homology"/>
<dbReference type="NCBIfam" id="NF000934">
    <property type="entry name" value="PRK00092.3-1"/>
    <property type="match status" value="1"/>
</dbReference>
<dbReference type="InterPro" id="IPR028989">
    <property type="entry name" value="RimP_N"/>
</dbReference>
<evidence type="ECO:0000256" key="2">
    <source>
        <dbReference type="ARBA" id="ARBA00022517"/>
    </source>
</evidence>
<evidence type="ECO:0000259" key="5">
    <source>
        <dbReference type="Pfam" id="PF17384"/>
    </source>
</evidence>
<keyword evidence="1 3" id="KW-0963">Cytoplasm</keyword>
<keyword evidence="7" id="KW-1185">Reference proteome</keyword>
<evidence type="ECO:0000259" key="4">
    <source>
        <dbReference type="Pfam" id="PF02576"/>
    </source>
</evidence>
<dbReference type="InterPro" id="IPR036847">
    <property type="entry name" value="RimP_C_sf"/>
</dbReference>
<dbReference type="STRING" id="29341.RSJ17_14390"/>
<dbReference type="AlphaFoldDB" id="A0A0C1U574"/>
<evidence type="ECO:0000313" key="6">
    <source>
        <dbReference type="EMBL" id="KIE46863.1"/>
    </source>
</evidence>
<comment type="subcellular location">
    <subcellularLocation>
        <location evidence="3">Cytoplasm</location>
    </subcellularLocation>
</comment>
<dbReference type="OrthoDB" id="9805006at2"/>
<reference evidence="6 7" key="1">
    <citation type="journal article" date="2015" name="Infect. Genet. Evol.">
        <title>Genomic sequences of six botulinum neurotoxin-producing strains representing three clostridial species illustrate the mobility and diversity of botulinum neurotoxin genes.</title>
        <authorList>
            <person name="Smith T.J."/>
            <person name="Hill K.K."/>
            <person name="Xie G."/>
            <person name="Foley B.T."/>
            <person name="Williamson C.H."/>
            <person name="Foster J.T."/>
            <person name="Johnson S.L."/>
            <person name="Chertkov O."/>
            <person name="Teshima H."/>
            <person name="Gibbons H.S."/>
            <person name="Johnsky L.A."/>
            <person name="Karavis M.A."/>
            <person name="Smith L.A."/>
        </authorList>
    </citation>
    <scope>NUCLEOTIDE SEQUENCE [LARGE SCALE GENOMIC DNA]</scope>
    <source>
        <strain evidence="6 7">CDC 2741</strain>
    </source>
</reference>
<feature type="domain" description="Ribosome maturation factor RimP C-terminal" evidence="5">
    <location>
        <begin position="88"/>
        <end position="152"/>
    </location>
</feature>
<dbReference type="SUPFAM" id="SSF75420">
    <property type="entry name" value="YhbC-like, N-terminal domain"/>
    <property type="match status" value="1"/>
</dbReference>
<dbReference type="Gene3D" id="2.30.30.180">
    <property type="entry name" value="Ribosome maturation factor RimP, C-terminal domain"/>
    <property type="match status" value="1"/>
</dbReference>
<accession>A0A0C1U574</accession>
<keyword evidence="2 3" id="KW-0690">Ribosome biogenesis</keyword>
<evidence type="ECO:0000256" key="3">
    <source>
        <dbReference type="HAMAP-Rule" id="MF_01077"/>
    </source>
</evidence>
<dbReference type="SUPFAM" id="SSF74942">
    <property type="entry name" value="YhbC-like, C-terminal domain"/>
    <property type="match status" value="1"/>
</dbReference>
<dbReference type="Proteomes" id="UP000031366">
    <property type="component" value="Unassembled WGS sequence"/>
</dbReference>
<dbReference type="Pfam" id="PF17384">
    <property type="entry name" value="DUF150_C"/>
    <property type="match status" value="1"/>
</dbReference>
<dbReference type="Pfam" id="PF02576">
    <property type="entry name" value="RimP_N"/>
    <property type="match status" value="1"/>
</dbReference>
<dbReference type="CDD" id="cd01734">
    <property type="entry name" value="YlxS_C"/>
    <property type="match status" value="1"/>
</dbReference>
<dbReference type="GO" id="GO:0005829">
    <property type="term" value="C:cytosol"/>
    <property type="evidence" value="ECO:0007669"/>
    <property type="project" value="TreeGrafter"/>
</dbReference>
<dbReference type="RefSeq" id="WP_039631965.1">
    <property type="nucleotide sequence ID" value="NZ_AYSO01000015.1"/>
</dbReference>
<comment type="caution">
    <text evidence="6">The sequence shown here is derived from an EMBL/GenBank/DDBJ whole genome shotgun (WGS) entry which is preliminary data.</text>
</comment>
<dbReference type="FunFam" id="3.30.300.70:FF:000001">
    <property type="entry name" value="Ribosome maturation factor RimP"/>
    <property type="match status" value="1"/>
</dbReference>
<sequence>MQNGPLVERLTALAKPIVEKNNCELYYLEYVREAGEYIFRVYIDNEKGISLSDCEKVSREISDILDIEDPISDEYNLEVSSPGVFRTLFTEAHLKKYLNQDVKVILNSLLNGKKKYEGNLKDFDTLNLVIEIDNAPVTIPRDKVSVVNLNPTL</sequence>
<dbReference type="InterPro" id="IPR003728">
    <property type="entry name" value="Ribosome_maturation_RimP"/>
</dbReference>
<gene>
    <name evidence="3" type="primary">rimP</name>
    <name evidence="6" type="ORF">U732_1160</name>
</gene>
<evidence type="ECO:0000313" key="7">
    <source>
        <dbReference type="Proteomes" id="UP000031366"/>
    </source>
</evidence>
<dbReference type="InterPro" id="IPR035956">
    <property type="entry name" value="RimP_N_sf"/>
</dbReference>
<dbReference type="PANTHER" id="PTHR33867:SF1">
    <property type="entry name" value="RIBOSOME MATURATION FACTOR RIMP"/>
    <property type="match status" value="1"/>
</dbReference>
<dbReference type="HAMAP" id="MF_01077">
    <property type="entry name" value="RimP"/>
    <property type="match status" value="1"/>
</dbReference>
<dbReference type="GO" id="GO:0000028">
    <property type="term" value="P:ribosomal small subunit assembly"/>
    <property type="evidence" value="ECO:0007669"/>
    <property type="project" value="TreeGrafter"/>
</dbReference>